<dbReference type="GO" id="GO:0016758">
    <property type="term" value="F:hexosyltransferase activity"/>
    <property type="evidence" value="ECO:0007669"/>
    <property type="project" value="UniProtKB-ARBA"/>
</dbReference>
<sequence>MTRHAHHTAPRAARALSQQAPDVLVRHAAATASPVTLAALAHAARAAPPERTLDSLVALARAHRVLGLGLTPEGEAGRLFREAAERMDGDRASRRHRDRVVEGLISTRQITLARELDERVPGTTDRAHLFRQDIANPFLEGSVSPADDAVDRWLHLAGERHRADGIEPLTLRDSGATVFDRLTADSSRRIDEGPLISVVMTTYRPDHMVETAVRSMIVQTWQNWELLLVDDASPADYQDFLQSLGDLDERIRLIRFDDNAGVHRRRADGWREARGDYLTAQDSDDWVHPRRLERQLSHLIEESPIPATMLHTSRMTERGGWVHPGGAWRQAMHSSLLMHRTVWEALGTLADERRSADAEYRRRIEAAFEQEIPAEPTLAPLTHIRRYDASESAQGFSMMRMHPGYRAYRSAFTAWHGERRGDHVALRYDPRRDAPRFPVPAIVRAEAPPQHELDVLYVLDPRECERAEALHRAVVEELSSLVDRRLRVGVMAMLSPHLAHAHESSPVELQALVSTGRVAEVMLDEAVTVVRLVVRHPEALLGVAHDSPTVHARRVEIVRTDRTERLLPRSVTTRAVRRDALARLVHPGYRLRRPRATRLLGS</sequence>
<organism evidence="2 3">
    <name type="scientific">Microcella pacifica</name>
    <dbReference type="NCBI Taxonomy" id="2591847"/>
    <lineage>
        <taxon>Bacteria</taxon>
        <taxon>Bacillati</taxon>
        <taxon>Actinomycetota</taxon>
        <taxon>Actinomycetes</taxon>
        <taxon>Micrococcales</taxon>
        <taxon>Microbacteriaceae</taxon>
        <taxon>Microcella</taxon>
    </lineage>
</organism>
<dbReference type="RefSeq" id="WP_152584123.1">
    <property type="nucleotide sequence ID" value="NZ_VIKT02000025.1"/>
</dbReference>
<dbReference type="InterPro" id="IPR001173">
    <property type="entry name" value="Glyco_trans_2-like"/>
</dbReference>
<comment type="caution">
    <text evidence="2">The sequence shown here is derived from an EMBL/GenBank/DDBJ whole genome shotgun (WGS) entry which is preliminary data.</text>
</comment>
<dbReference type="Proteomes" id="UP000818266">
    <property type="component" value="Unassembled WGS sequence"/>
</dbReference>
<dbReference type="OrthoDB" id="3171021at2"/>
<reference evidence="2 3" key="2">
    <citation type="submission" date="2020-03" db="EMBL/GenBank/DDBJ databases">
        <title>Chryseoglobus sp. isolated from a deep-sea seamount.</title>
        <authorList>
            <person name="Zhang D.-C."/>
        </authorList>
    </citation>
    <scope>NUCLEOTIDE SEQUENCE [LARGE SCALE GENOMIC DNA]</scope>
    <source>
        <strain evidence="2 3">KN1116</strain>
    </source>
</reference>
<dbReference type="SUPFAM" id="SSF53448">
    <property type="entry name" value="Nucleotide-diphospho-sugar transferases"/>
    <property type="match status" value="1"/>
</dbReference>
<dbReference type="Gene3D" id="3.90.550.10">
    <property type="entry name" value="Spore Coat Polysaccharide Biosynthesis Protein SpsA, Chain A"/>
    <property type="match status" value="1"/>
</dbReference>
<dbReference type="EMBL" id="VIKT02000025">
    <property type="protein sequence ID" value="NHF63915.1"/>
    <property type="molecule type" value="Genomic_DNA"/>
</dbReference>
<dbReference type="PANTHER" id="PTHR22916">
    <property type="entry name" value="GLYCOSYLTRANSFERASE"/>
    <property type="match status" value="1"/>
</dbReference>
<dbReference type="PANTHER" id="PTHR22916:SF3">
    <property type="entry name" value="UDP-GLCNAC:BETAGAL BETA-1,3-N-ACETYLGLUCOSAMINYLTRANSFERASE-LIKE PROTEIN 1"/>
    <property type="match status" value="1"/>
</dbReference>
<dbReference type="Pfam" id="PF00535">
    <property type="entry name" value="Glycos_transf_2"/>
    <property type="match status" value="1"/>
</dbReference>
<reference evidence="2 3" key="1">
    <citation type="submission" date="2019-06" db="EMBL/GenBank/DDBJ databases">
        <authorList>
            <person name="De-Chao Zhang Q."/>
        </authorList>
    </citation>
    <scope>NUCLEOTIDE SEQUENCE [LARGE SCALE GENOMIC DNA]</scope>
    <source>
        <strain evidence="2 3">KN1116</strain>
    </source>
</reference>
<name>A0A9E5JQT5_9MICO</name>
<accession>A0A9E5JQT5</accession>
<dbReference type="InterPro" id="IPR029044">
    <property type="entry name" value="Nucleotide-diphossugar_trans"/>
</dbReference>
<feature type="domain" description="Glycosyltransferase 2-like" evidence="1">
    <location>
        <begin position="197"/>
        <end position="307"/>
    </location>
</feature>
<evidence type="ECO:0000313" key="3">
    <source>
        <dbReference type="Proteomes" id="UP000818266"/>
    </source>
</evidence>
<evidence type="ECO:0000313" key="2">
    <source>
        <dbReference type="EMBL" id="NHF63915.1"/>
    </source>
</evidence>
<proteinExistence type="predicted"/>
<evidence type="ECO:0000259" key="1">
    <source>
        <dbReference type="Pfam" id="PF00535"/>
    </source>
</evidence>
<dbReference type="AlphaFoldDB" id="A0A9E5JQT5"/>
<gene>
    <name evidence="2" type="ORF">FK219_011845</name>
</gene>
<protein>
    <submittedName>
        <fullName evidence="2">Glycosyltransferase family 2 protein</fullName>
    </submittedName>
</protein>
<dbReference type="CDD" id="cd00761">
    <property type="entry name" value="Glyco_tranf_GTA_type"/>
    <property type="match status" value="1"/>
</dbReference>
<keyword evidence="3" id="KW-1185">Reference proteome</keyword>